<dbReference type="AlphaFoldDB" id="A0A972FPN3"/>
<dbReference type="InterPro" id="IPR037401">
    <property type="entry name" value="SnoaL-like"/>
</dbReference>
<proteinExistence type="predicted"/>
<dbReference type="Pfam" id="PF12680">
    <property type="entry name" value="SnoaL_2"/>
    <property type="match status" value="1"/>
</dbReference>
<gene>
    <name evidence="2" type="ORF">G6047_13645</name>
</gene>
<name>A0A972FPN3_9FLAO</name>
<organism evidence="2 3">
    <name type="scientific">Flavobacterium silvaticum</name>
    <dbReference type="NCBI Taxonomy" id="1852020"/>
    <lineage>
        <taxon>Bacteria</taxon>
        <taxon>Pseudomonadati</taxon>
        <taxon>Bacteroidota</taxon>
        <taxon>Flavobacteriia</taxon>
        <taxon>Flavobacteriales</taxon>
        <taxon>Flavobacteriaceae</taxon>
        <taxon>Flavobacterium</taxon>
    </lineage>
</organism>
<accession>A0A972FPN3</accession>
<dbReference type="RefSeq" id="WP_169528172.1">
    <property type="nucleotide sequence ID" value="NZ_JAAMPU010000107.1"/>
</dbReference>
<dbReference type="InterPro" id="IPR032710">
    <property type="entry name" value="NTF2-like_dom_sf"/>
</dbReference>
<comment type="caution">
    <text evidence="2">The sequence shown here is derived from an EMBL/GenBank/DDBJ whole genome shotgun (WGS) entry which is preliminary data.</text>
</comment>
<dbReference type="Proteomes" id="UP000712080">
    <property type="component" value="Unassembled WGS sequence"/>
</dbReference>
<evidence type="ECO:0000313" key="2">
    <source>
        <dbReference type="EMBL" id="NMH29080.1"/>
    </source>
</evidence>
<dbReference type="SUPFAM" id="SSF54427">
    <property type="entry name" value="NTF2-like"/>
    <property type="match status" value="1"/>
</dbReference>
<evidence type="ECO:0000313" key="3">
    <source>
        <dbReference type="Proteomes" id="UP000712080"/>
    </source>
</evidence>
<feature type="domain" description="SnoaL-like" evidence="1">
    <location>
        <begin position="9"/>
        <end position="110"/>
    </location>
</feature>
<reference evidence="2" key="1">
    <citation type="submission" date="2020-02" db="EMBL/GenBank/DDBJ databases">
        <title>Flavobacterium sp. genome.</title>
        <authorList>
            <person name="Jung H.S."/>
            <person name="Baek J.H."/>
            <person name="Jeon C.O."/>
        </authorList>
    </citation>
    <scope>NUCLEOTIDE SEQUENCE</scope>
    <source>
        <strain evidence="2">SE-s28</strain>
    </source>
</reference>
<sequence>MDHNHQQLIEEFYAAFAAHEPETMASCYHPEAHFTDPIFGTLQGRDIADMWRMLLERSKGQLNISFSNITADHIEGKANWIASYVLSSTRRKIENHISSRFIFRDGLIADQKDTFDFYSWNRQAFGFKGWLLGKTTFMQDRVRQQAISSLRKWQSKKRNAERNNGN</sequence>
<keyword evidence="3" id="KW-1185">Reference proteome</keyword>
<dbReference type="EMBL" id="JAAMPU010000107">
    <property type="protein sequence ID" value="NMH29080.1"/>
    <property type="molecule type" value="Genomic_DNA"/>
</dbReference>
<dbReference type="Gene3D" id="3.10.450.50">
    <property type="match status" value="1"/>
</dbReference>
<protein>
    <submittedName>
        <fullName evidence="2">Nuclear transport factor 2 family protein</fullName>
    </submittedName>
</protein>
<evidence type="ECO:0000259" key="1">
    <source>
        <dbReference type="Pfam" id="PF12680"/>
    </source>
</evidence>